<organism evidence="13 14">
    <name type="scientific">Thermalbibacter longus</name>
    <dbReference type="NCBI Taxonomy" id="2951981"/>
    <lineage>
        <taxon>Bacteria</taxon>
        <taxon>Pseudomonadati</taxon>
        <taxon>Thermomicrobiota</taxon>
        <taxon>Thermomicrobia</taxon>
        <taxon>Thermomicrobiales</taxon>
        <taxon>Thermomicrobiaceae</taxon>
        <taxon>Thermalbibacter</taxon>
    </lineage>
</organism>
<comment type="pathway">
    <text evidence="2 11">Amino-acid biosynthesis; L-histidine biosynthesis; L-histidine from 5-phospho-alpha-D-ribose 1-diphosphate: step 7/9.</text>
</comment>
<keyword evidence="5 11" id="KW-0032">Aminotransferase</keyword>
<evidence type="ECO:0000256" key="8">
    <source>
        <dbReference type="ARBA" id="ARBA00022898"/>
    </source>
</evidence>
<evidence type="ECO:0000313" key="13">
    <source>
        <dbReference type="EMBL" id="MCM8747662.1"/>
    </source>
</evidence>
<evidence type="ECO:0000256" key="5">
    <source>
        <dbReference type="ARBA" id="ARBA00022576"/>
    </source>
</evidence>
<evidence type="ECO:0000259" key="12">
    <source>
        <dbReference type="Pfam" id="PF00155"/>
    </source>
</evidence>
<evidence type="ECO:0000256" key="2">
    <source>
        <dbReference type="ARBA" id="ARBA00005011"/>
    </source>
</evidence>
<protein>
    <recommendedName>
        <fullName evidence="11">Histidinol-phosphate aminotransferase</fullName>
        <ecNumber evidence="11">2.6.1.9</ecNumber>
    </recommendedName>
    <alternativeName>
        <fullName evidence="11">Imidazole acetol-phosphate transaminase</fullName>
    </alternativeName>
</protein>
<keyword evidence="9 11" id="KW-0368">Histidine biosynthesis</keyword>
<evidence type="ECO:0000313" key="14">
    <source>
        <dbReference type="Proteomes" id="UP001165306"/>
    </source>
</evidence>
<evidence type="ECO:0000256" key="11">
    <source>
        <dbReference type="HAMAP-Rule" id="MF_01023"/>
    </source>
</evidence>
<feature type="domain" description="Aminotransferase class I/classII large" evidence="12">
    <location>
        <begin position="41"/>
        <end position="359"/>
    </location>
</feature>
<dbReference type="InterPro" id="IPR004839">
    <property type="entry name" value="Aminotransferase_I/II_large"/>
</dbReference>
<comment type="catalytic activity">
    <reaction evidence="10 11">
        <text>L-histidinol phosphate + 2-oxoglutarate = 3-(imidazol-4-yl)-2-oxopropyl phosphate + L-glutamate</text>
        <dbReference type="Rhea" id="RHEA:23744"/>
        <dbReference type="ChEBI" id="CHEBI:16810"/>
        <dbReference type="ChEBI" id="CHEBI:29985"/>
        <dbReference type="ChEBI" id="CHEBI:57766"/>
        <dbReference type="ChEBI" id="CHEBI:57980"/>
        <dbReference type="EC" id="2.6.1.9"/>
    </reaction>
</comment>
<sequence>MGSVDAERGLIRQVVRDLPGYQPVDSLEAVARETGHTVHALIKLDANENLYGPSPRVLEALTRPDDYHLYPDASQQAARQALAGYTGADPDRIIVGNGSDELIDLLLLATVEPGDEVIVPVPTFGVYLDRPPLFGATVRVVPRRDDFDLDLDQIEAAIGERTKLVFVASPNNPTGNLVSAQQLVRLLRTGVLVVLDEAYFEFAGRTLLPLSREFENLVVLRTFSKWAGLAGLRIGYGIFPPALAEAIWRVKQPFNVNTLALRAVEAALADLSVQMQKVIRIRLERGRLFRGLRRLDLLQPYPSRGNFILCRVARGDAHDLHRRLLARGILVRKYDDPLLRQHLRITVGLPEHTDRVLQALREIADEVA</sequence>
<name>A0AA42B957_9BACT</name>
<dbReference type="InterPro" id="IPR015424">
    <property type="entry name" value="PyrdxlP-dep_Trfase"/>
</dbReference>
<dbReference type="AlphaFoldDB" id="A0AA42B957"/>
<dbReference type="GO" id="GO:0030170">
    <property type="term" value="F:pyridoxal phosphate binding"/>
    <property type="evidence" value="ECO:0007669"/>
    <property type="project" value="InterPro"/>
</dbReference>
<evidence type="ECO:0000256" key="10">
    <source>
        <dbReference type="ARBA" id="ARBA00047481"/>
    </source>
</evidence>
<dbReference type="Gene3D" id="3.40.640.10">
    <property type="entry name" value="Type I PLP-dependent aspartate aminotransferase-like (Major domain)"/>
    <property type="match status" value="1"/>
</dbReference>
<evidence type="ECO:0000256" key="3">
    <source>
        <dbReference type="ARBA" id="ARBA00007970"/>
    </source>
</evidence>
<evidence type="ECO:0000256" key="6">
    <source>
        <dbReference type="ARBA" id="ARBA00022605"/>
    </source>
</evidence>
<dbReference type="InterPro" id="IPR005861">
    <property type="entry name" value="HisP_aminotrans"/>
</dbReference>
<dbReference type="InterPro" id="IPR015421">
    <property type="entry name" value="PyrdxlP-dep_Trfase_major"/>
</dbReference>
<dbReference type="HAMAP" id="MF_01023">
    <property type="entry name" value="HisC_aminotrans_2"/>
    <property type="match status" value="1"/>
</dbReference>
<comment type="similarity">
    <text evidence="3 11">Belongs to the class-II pyridoxal-phosphate-dependent aminotransferase family. Histidinol-phosphate aminotransferase subfamily.</text>
</comment>
<feature type="modified residue" description="N6-(pyridoxal phosphate)lysine" evidence="11">
    <location>
        <position position="225"/>
    </location>
</feature>
<dbReference type="RefSeq" id="WP_284055447.1">
    <property type="nucleotide sequence ID" value="NZ_JAMSLR010000001.1"/>
</dbReference>
<dbReference type="CDD" id="cd00609">
    <property type="entry name" value="AAT_like"/>
    <property type="match status" value="1"/>
</dbReference>
<dbReference type="GO" id="GO:0000105">
    <property type="term" value="P:L-histidine biosynthetic process"/>
    <property type="evidence" value="ECO:0007669"/>
    <property type="project" value="UniProtKB-UniRule"/>
</dbReference>
<dbReference type="SUPFAM" id="SSF53383">
    <property type="entry name" value="PLP-dependent transferases"/>
    <property type="match status" value="1"/>
</dbReference>
<evidence type="ECO:0000256" key="9">
    <source>
        <dbReference type="ARBA" id="ARBA00023102"/>
    </source>
</evidence>
<keyword evidence="8 11" id="KW-0663">Pyridoxal phosphate</keyword>
<dbReference type="Proteomes" id="UP001165306">
    <property type="component" value="Unassembled WGS sequence"/>
</dbReference>
<reference evidence="13" key="1">
    <citation type="submission" date="2022-06" db="EMBL/GenBank/DDBJ databases">
        <title>CFH 74404 Thermomicrobiaceae sp.</title>
        <authorList>
            <person name="Ming H."/>
            <person name="Li W.-J."/>
            <person name="Zhao Z."/>
        </authorList>
    </citation>
    <scope>NUCLEOTIDE SEQUENCE</scope>
    <source>
        <strain evidence="13">CFH 74404</strain>
    </source>
</reference>
<accession>A0AA42B957</accession>
<dbReference type="NCBIfam" id="TIGR01141">
    <property type="entry name" value="hisC"/>
    <property type="match status" value="1"/>
</dbReference>
<dbReference type="GO" id="GO:0004400">
    <property type="term" value="F:histidinol-phosphate transaminase activity"/>
    <property type="evidence" value="ECO:0007669"/>
    <property type="project" value="UniProtKB-UniRule"/>
</dbReference>
<proteinExistence type="inferred from homology"/>
<dbReference type="EC" id="2.6.1.9" evidence="11"/>
<comment type="caution">
    <text evidence="13">The sequence shown here is derived from an EMBL/GenBank/DDBJ whole genome shotgun (WGS) entry which is preliminary data.</text>
</comment>
<dbReference type="EMBL" id="JAMSLR010000001">
    <property type="protein sequence ID" value="MCM8747662.1"/>
    <property type="molecule type" value="Genomic_DNA"/>
</dbReference>
<evidence type="ECO:0000256" key="7">
    <source>
        <dbReference type="ARBA" id="ARBA00022679"/>
    </source>
</evidence>
<gene>
    <name evidence="11 13" type="primary">hisC</name>
    <name evidence="13" type="ORF">NET02_00720</name>
</gene>
<dbReference type="Gene3D" id="3.90.1150.10">
    <property type="entry name" value="Aspartate Aminotransferase, domain 1"/>
    <property type="match status" value="1"/>
</dbReference>
<comment type="cofactor">
    <cofactor evidence="1 11">
        <name>pyridoxal 5'-phosphate</name>
        <dbReference type="ChEBI" id="CHEBI:597326"/>
    </cofactor>
</comment>
<keyword evidence="7 11" id="KW-0808">Transferase</keyword>
<comment type="subunit">
    <text evidence="4 11">Homodimer.</text>
</comment>
<evidence type="ECO:0000256" key="4">
    <source>
        <dbReference type="ARBA" id="ARBA00011738"/>
    </source>
</evidence>
<dbReference type="PANTHER" id="PTHR42885">
    <property type="entry name" value="HISTIDINOL-PHOSPHATE AMINOTRANSFERASE-RELATED"/>
    <property type="match status" value="1"/>
</dbReference>
<dbReference type="PANTHER" id="PTHR42885:SF2">
    <property type="entry name" value="HISTIDINOL-PHOSPHATE AMINOTRANSFERASE"/>
    <property type="match status" value="1"/>
</dbReference>
<dbReference type="Pfam" id="PF00155">
    <property type="entry name" value="Aminotran_1_2"/>
    <property type="match status" value="1"/>
</dbReference>
<keyword evidence="6 11" id="KW-0028">Amino-acid biosynthesis</keyword>
<evidence type="ECO:0000256" key="1">
    <source>
        <dbReference type="ARBA" id="ARBA00001933"/>
    </source>
</evidence>
<keyword evidence="14" id="KW-1185">Reference proteome</keyword>
<dbReference type="InterPro" id="IPR015422">
    <property type="entry name" value="PyrdxlP-dep_Trfase_small"/>
</dbReference>